<proteinExistence type="predicted"/>
<evidence type="ECO:0000313" key="1">
    <source>
        <dbReference type="EMBL" id="KAI7995142.1"/>
    </source>
</evidence>
<gene>
    <name evidence="1" type="ORF">LOK49_LG11G01461</name>
</gene>
<evidence type="ECO:0000313" key="2">
    <source>
        <dbReference type="Proteomes" id="UP001060215"/>
    </source>
</evidence>
<keyword evidence="2" id="KW-1185">Reference proteome</keyword>
<protein>
    <submittedName>
        <fullName evidence="1">Uncharacterized protein</fullName>
    </submittedName>
</protein>
<comment type="caution">
    <text evidence="1">The sequence shown here is derived from an EMBL/GenBank/DDBJ whole genome shotgun (WGS) entry which is preliminary data.</text>
</comment>
<sequence length="540" mass="59975">MSCYKSLFFSLLTISLFFSFSHGDSDFLTFQSPPTSGKVFEAEYGVVSWGTKRFLAEGPNGEGPLNSSLILAAKRTHRRDPLNGFKKYSGGWNIREPHYWASVALTAAPFFVIAAIWFVVFGLCLSFICLCYFCCRREPYGYSRTAYALSLIFLILFTVAAIVGCVVLYTGQGKFHDITTKTLDYVVKQANTTVEKLTNVSGYLSAAKQVGVDQVFLPSNVQTDIDQIETKINSSASTLAARTTKNSGDIKQLLDSVRLALIILAAVMLVLTFLGFLFSLLGMQFLVYILVIIGWILVAGTFILCGIFLLLHNVAEDTCVSMDQWVQNPTAHTALDDILPCMDNATAQETLLKSKEVTSQLVNVINQVITNVSNGNFSPNLPFYYNQSGPLLSTLCNPFNSDLTDRACAAGEVDLSNATQVWRNYVCQVSASGICITTGRLTPSIYNQMTAGVNVSYGLYHYGPFLVELQDCTFARQTFTDINRDYCPGLEQYSTWIYIGLVMVSGAVMLSLVFWVIYGRERRHRVYTKQHLVFEGDKHT</sequence>
<dbReference type="Proteomes" id="UP001060215">
    <property type="component" value="Chromosome 12"/>
</dbReference>
<dbReference type="EMBL" id="CM045769">
    <property type="protein sequence ID" value="KAI7995142.1"/>
    <property type="molecule type" value="Genomic_DNA"/>
</dbReference>
<name>A0ACC0G224_9ERIC</name>
<organism evidence="1 2">
    <name type="scientific">Camellia lanceoleosa</name>
    <dbReference type="NCBI Taxonomy" id="1840588"/>
    <lineage>
        <taxon>Eukaryota</taxon>
        <taxon>Viridiplantae</taxon>
        <taxon>Streptophyta</taxon>
        <taxon>Embryophyta</taxon>
        <taxon>Tracheophyta</taxon>
        <taxon>Spermatophyta</taxon>
        <taxon>Magnoliopsida</taxon>
        <taxon>eudicotyledons</taxon>
        <taxon>Gunneridae</taxon>
        <taxon>Pentapetalae</taxon>
        <taxon>asterids</taxon>
        <taxon>Ericales</taxon>
        <taxon>Theaceae</taxon>
        <taxon>Camellia</taxon>
    </lineage>
</organism>
<accession>A0ACC0G224</accession>
<reference evidence="1 2" key="1">
    <citation type="journal article" date="2022" name="Plant J.">
        <title>Chromosome-level genome of Camellia lanceoleosa provides a valuable resource for understanding genome evolution and self-incompatibility.</title>
        <authorList>
            <person name="Gong W."/>
            <person name="Xiao S."/>
            <person name="Wang L."/>
            <person name="Liao Z."/>
            <person name="Chang Y."/>
            <person name="Mo W."/>
            <person name="Hu G."/>
            <person name="Li W."/>
            <person name="Zhao G."/>
            <person name="Zhu H."/>
            <person name="Hu X."/>
            <person name="Ji K."/>
            <person name="Xiang X."/>
            <person name="Song Q."/>
            <person name="Yuan D."/>
            <person name="Jin S."/>
            <person name="Zhang L."/>
        </authorList>
    </citation>
    <scope>NUCLEOTIDE SEQUENCE [LARGE SCALE GENOMIC DNA]</scope>
    <source>
        <strain evidence="1">SQ_2022a</strain>
    </source>
</reference>